<evidence type="ECO:0000256" key="6">
    <source>
        <dbReference type="ARBA" id="ARBA00022898"/>
    </source>
</evidence>
<dbReference type="GO" id="GO:0031071">
    <property type="term" value="F:cysteine desulfurase activity"/>
    <property type="evidence" value="ECO:0007669"/>
    <property type="project" value="UniProtKB-EC"/>
</dbReference>
<reference evidence="12" key="1">
    <citation type="submission" date="2022-05" db="EMBL/GenBank/DDBJ databases">
        <title>Impact of host demography and evolutionary history on endosymbiont molecular evolution: a test in carpenter ants (Genus Camponotus) and their Blochmannia endosymbionts.</title>
        <authorList>
            <person name="Manthey J.D."/>
            <person name="Giron J.C."/>
            <person name="Hruska J.P."/>
        </authorList>
    </citation>
    <scope>NUCLEOTIDE SEQUENCE</scope>
    <source>
        <strain evidence="12">C-006</strain>
    </source>
</reference>
<comment type="function">
    <text evidence="10">Catalyzes the removal of elemental sulfur and selenium atoms from L-cysteine, L-cystine, L-selenocysteine, and L-selenocystine to produce L-alanine.</text>
</comment>
<dbReference type="RefSeq" id="WP_250222991.1">
    <property type="nucleotide sequence ID" value="NZ_CP097762.1"/>
</dbReference>
<accession>A0ABY4SVQ6</accession>
<dbReference type="EMBL" id="CP097762">
    <property type="protein sequence ID" value="URJ24871.1"/>
    <property type="molecule type" value="Genomic_DNA"/>
</dbReference>
<evidence type="ECO:0000259" key="11">
    <source>
        <dbReference type="Pfam" id="PF00266"/>
    </source>
</evidence>
<name>A0ABY4SVQ6_9ENTR</name>
<dbReference type="InterPro" id="IPR015424">
    <property type="entry name" value="PyrdxlP-dep_Trfase"/>
</dbReference>
<comment type="cofactor">
    <cofactor evidence="1 9">
        <name>pyridoxal 5'-phosphate</name>
        <dbReference type="ChEBI" id="CHEBI:597326"/>
    </cofactor>
</comment>
<evidence type="ECO:0000256" key="4">
    <source>
        <dbReference type="ARBA" id="ARBA00022490"/>
    </source>
</evidence>
<organism evidence="12 13">
    <name type="scientific">Candidatus Blochmannia ocreatus</name>
    <name type="common">nom. nud.</name>
    <dbReference type="NCBI Taxonomy" id="251538"/>
    <lineage>
        <taxon>Bacteria</taxon>
        <taxon>Pseudomonadati</taxon>
        <taxon>Pseudomonadota</taxon>
        <taxon>Gammaproteobacteria</taxon>
        <taxon>Enterobacterales</taxon>
        <taxon>Enterobacteriaceae</taxon>
        <taxon>ant endosymbionts</taxon>
        <taxon>Candidatus Blochmanniella</taxon>
    </lineage>
</organism>
<evidence type="ECO:0000256" key="8">
    <source>
        <dbReference type="ARBA" id="ARBA00050776"/>
    </source>
</evidence>
<dbReference type="InterPro" id="IPR015421">
    <property type="entry name" value="PyrdxlP-dep_Trfase_major"/>
</dbReference>
<dbReference type="Gene3D" id="3.90.1150.10">
    <property type="entry name" value="Aspartate Aminotransferase, domain 1"/>
    <property type="match status" value="1"/>
</dbReference>
<evidence type="ECO:0000256" key="10">
    <source>
        <dbReference type="RuleBase" id="RU004506"/>
    </source>
</evidence>
<dbReference type="Proteomes" id="UP001056834">
    <property type="component" value="Chromosome"/>
</dbReference>
<evidence type="ECO:0000313" key="12">
    <source>
        <dbReference type="EMBL" id="URJ24871.1"/>
    </source>
</evidence>
<proteinExistence type="inferred from homology"/>
<dbReference type="SUPFAM" id="SSF53383">
    <property type="entry name" value="PLP-dependent transferases"/>
    <property type="match status" value="1"/>
</dbReference>
<sequence length="410" mass="46318">MTTTIYPIKKIRSDFPILKKMINQYPLTYLDNAATTQKPNVVIDAQTNYYYNNNASVHRGVHTLSTVSTNQMEKIRLHIANFIHASPEEIVFVKSTTEAINLVACSWGYNFINYKDNIIISEMEHHSNILPWQQLSKRKNILLRYIPIAPNGTLDLSNLSKLVDHNTKLLAISHMSNVLGTINPLKEIISIIRKKSNALILIDGAQGIAHQTVNVKKLDCDFYIFSGHKIYGPPGIGIMYGKKELLQKMPPWILGGGIVQDVSLKKEAKFIDAPWKFESGSPNIIGIIGLGASIQYINDIGIKNINNYELELTHYAIDKLKKVPNIILYGLNTQQTSIIPFNLKGKNPYDIGILLNQYNIAIRTGHHCAIPTMNYFKVSSMCRVSLAMYTNKDDINHLTQKLIKIQNILF</sequence>
<dbReference type="EC" id="2.8.1.7" evidence="3 10"/>
<comment type="similarity">
    <text evidence="2 10">Belongs to the class-V pyridoxal-phosphate-dependent aminotransferase family. Csd subfamily.</text>
</comment>
<evidence type="ECO:0000256" key="5">
    <source>
        <dbReference type="ARBA" id="ARBA00022679"/>
    </source>
</evidence>
<dbReference type="InterPro" id="IPR000192">
    <property type="entry name" value="Aminotrans_V_dom"/>
</dbReference>
<keyword evidence="4" id="KW-0963">Cytoplasm</keyword>
<dbReference type="InterPro" id="IPR020578">
    <property type="entry name" value="Aminotrans_V_PyrdxlP_BS"/>
</dbReference>
<dbReference type="PANTHER" id="PTHR43586">
    <property type="entry name" value="CYSTEINE DESULFURASE"/>
    <property type="match status" value="1"/>
</dbReference>
<dbReference type="Pfam" id="PF00266">
    <property type="entry name" value="Aminotran_5"/>
    <property type="match status" value="1"/>
</dbReference>
<keyword evidence="13" id="KW-1185">Reference proteome</keyword>
<keyword evidence="7" id="KW-0456">Lyase</keyword>
<dbReference type="NCBIfam" id="TIGR01979">
    <property type="entry name" value="sufS"/>
    <property type="match status" value="1"/>
</dbReference>
<keyword evidence="6 10" id="KW-0663">Pyridoxal phosphate</keyword>
<dbReference type="PANTHER" id="PTHR43586:SF25">
    <property type="entry name" value="CYSTEINE DESULFURASE"/>
    <property type="match status" value="1"/>
</dbReference>
<evidence type="ECO:0000256" key="7">
    <source>
        <dbReference type="ARBA" id="ARBA00023239"/>
    </source>
</evidence>
<gene>
    <name evidence="12" type="ORF">M9405_01735</name>
</gene>
<feature type="domain" description="Aminotransferase class V" evidence="11">
    <location>
        <begin position="28"/>
        <end position="398"/>
    </location>
</feature>
<dbReference type="InterPro" id="IPR015422">
    <property type="entry name" value="PyrdxlP-dep_Trfase_small"/>
</dbReference>
<dbReference type="PROSITE" id="PS00595">
    <property type="entry name" value="AA_TRANSFER_CLASS_5"/>
    <property type="match status" value="1"/>
</dbReference>
<dbReference type="Gene3D" id="3.40.640.10">
    <property type="entry name" value="Type I PLP-dependent aspartate aminotransferase-like (Major domain)"/>
    <property type="match status" value="1"/>
</dbReference>
<evidence type="ECO:0000256" key="2">
    <source>
        <dbReference type="ARBA" id="ARBA00010447"/>
    </source>
</evidence>
<evidence type="ECO:0000256" key="9">
    <source>
        <dbReference type="RuleBase" id="RU004504"/>
    </source>
</evidence>
<evidence type="ECO:0000313" key="13">
    <source>
        <dbReference type="Proteomes" id="UP001056834"/>
    </source>
</evidence>
<keyword evidence="5 10" id="KW-0808">Transferase</keyword>
<evidence type="ECO:0000256" key="3">
    <source>
        <dbReference type="ARBA" id="ARBA00012239"/>
    </source>
</evidence>
<evidence type="ECO:0000256" key="1">
    <source>
        <dbReference type="ARBA" id="ARBA00001933"/>
    </source>
</evidence>
<dbReference type="CDD" id="cd06453">
    <property type="entry name" value="SufS_like"/>
    <property type="match status" value="1"/>
</dbReference>
<dbReference type="InterPro" id="IPR010970">
    <property type="entry name" value="Cys_dSase_SufS"/>
</dbReference>
<protein>
    <recommendedName>
        <fullName evidence="3 10">Cysteine desulfurase</fullName>
        <ecNumber evidence="3 10">2.8.1.7</ecNumber>
    </recommendedName>
</protein>
<comment type="catalytic activity">
    <reaction evidence="8 10">
        <text>(sulfur carrier)-H + L-cysteine = (sulfur carrier)-SH + L-alanine</text>
        <dbReference type="Rhea" id="RHEA:43892"/>
        <dbReference type="Rhea" id="RHEA-COMP:14737"/>
        <dbReference type="Rhea" id="RHEA-COMP:14739"/>
        <dbReference type="ChEBI" id="CHEBI:29917"/>
        <dbReference type="ChEBI" id="CHEBI:35235"/>
        <dbReference type="ChEBI" id="CHEBI:57972"/>
        <dbReference type="ChEBI" id="CHEBI:64428"/>
        <dbReference type="EC" id="2.8.1.7"/>
    </reaction>
</comment>